<organism evidence="2 3">
    <name type="scientific">Phenylobacterium zucineum (strain HLK1)</name>
    <dbReference type="NCBI Taxonomy" id="450851"/>
    <lineage>
        <taxon>Bacteria</taxon>
        <taxon>Pseudomonadati</taxon>
        <taxon>Pseudomonadota</taxon>
        <taxon>Alphaproteobacteria</taxon>
        <taxon>Caulobacterales</taxon>
        <taxon>Caulobacteraceae</taxon>
        <taxon>Phenylobacterium</taxon>
    </lineage>
</organism>
<dbReference type="Gene3D" id="3.40.50.300">
    <property type="entry name" value="P-loop containing nucleotide triphosphate hydrolases"/>
    <property type="match status" value="1"/>
</dbReference>
<dbReference type="GO" id="GO:0005886">
    <property type="term" value="C:plasma membrane"/>
    <property type="evidence" value="ECO:0007669"/>
    <property type="project" value="TreeGrafter"/>
</dbReference>
<dbReference type="EMBL" id="CP000747">
    <property type="protein sequence ID" value="ACG78100.1"/>
    <property type="molecule type" value="Genomic_DNA"/>
</dbReference>
<accession>B4RBQ3</accession>
<dbReference type="PANTHER" id="PTHR30050:SF5">
    <property type="entry name" value="DNAA REGULATORY INACTIVATOR HDA"/>
    <property type="match status" value="1"/>
</dbReference>
<dbReference type="Proteomes" id="UP000001868">
    <property type="component" value="Chromosome"/>
</dbReference>
<evidence type="ECO:0000313" key="3">
    <source>
        <dbReference type="Proteomes" id="UP000001868"/>
    </source>
</evidence>
<dbReference type="HOGENOM" id="CLU_072265_0_0_5"/>
<protein>
    <submittedName>
        <fullName evidence="2">DnaA-related protein</fullName>
    </submittedName>
</protein>
<dbReference type="Gene3D" id="1.10.8.60">
    <property type="match status" value="1"/>
</dbReference>
<dbReference type="InterPro" id="IPR027417">
    <property type="entry name" value="P-loop_NTPase"/>
</dbReference>
<dbReference type="STRING" id="450851.PHZ_c1689"/>
<dbReference type="AlphaFoldDB" id="B4RBQ3"/>
<dbReference type="GO" id="GO:0003688">
    <property type="term" value="F:DNA replication origin binding"/>
    <property type="evidence" value="ECO:0007669"/>
    <property type="project" value="TreeGrafter"/>
</dbReference>
<evidence type="ECO:0000313" key="2">
    <source>
        <dbReference type="EMBL" id="ACG78100.1"/>
    </source>
</evidence>
<gene>
    <name evidence="2" type="ordered locus">PHZ_c1689</name>
</gene>
<sequence>MDADVLARPAAQGRTSGAVNGGDRRPAAVARGPAVLLDGARGHLPLRTRRMARQLRLRLGRPAAYSRDEFAVGPSNAQAVALLDAWPAWHGRALALVGPEGSGKTHLARAWAQAAGAVVLDREDPDLRQADGRPALLEDVDQGVPGEALFHLINLAAREGGGLLLTARTRPAAWPAALPDLRSRLNALAVAEIEPPDDAVLEGVLRKFFRDRNIRPPEEVYPYLLRRMGRSIPDAREIVRKLDEAGDGELKPVTRVLARQILEGDSQNLDLFE</sequence>
<proteinExistence type="predicted"/>
<name>B4RBQ3_PHEZH</name>
<dbReference type="PANTHER" id="PTHR30050">
    <property type="entry name" value="CHROMOSOMAL REPLICATION INITIATOR PROTEIN DNAA"/>
    <property type="match status" value="1"/>
</dbReference>
<dbReference type="SUPFAM" id="SSF52540">
    <property type="entry name" value="P-loop containing nucleoside triphosphate hydrolases"/>
    <property type="match status" value="1"/>
</dbReference>
<keyword evidence="3" id="KW-1185">Reference proteome</keyword>
<evidence type="ECO:0000256" key="1">
    <source>
        <dbReference type="SAM" id="MobiDB-lite"/>
    </source>
</evidence>
<dbReference type="GO" id="GO:0006270">
    <property type="term" value="P:DNA replication initiation"/>
    <property type="evidence" value="ECO:0007669"/>
    <property type="project" value="TreeGrafter"/>
</dbReference>
<dbReference type="KEGG" id="pzu:PHZ_c1689"/>
<reference evidence="2 3" key="1">
    <citation type="journal article" date="2008" name="BMC Genomics">
        <title>Complete genome of Phenylobacterium zucineum - a novel facultative intracellular bacterium isolated from human erythroleukemia cell line K562.</title>
        <authorList>
            <person name="Luo Y."/>
            <person name="Xu X."/>
            <person name="Ding Z."/>
            <person name="Liu Z."/>
            <person name="Zhang B."/>
            <person name="Yan Z."/>
            <person name="Sun J."/>
            <person name="Hu S."/>
            <person name="Hu X."/>
        </authorList>
    </citation>
    <scope>NUCLEOTIDE SEQUENCE [LARGE SCALE GENOMIC DNA]</scope>
    <source>
        <strain evidence="2 3">HLK1</strain>
    </source>
</reference>
<feature type="region of interest" description="Disordered" evidence="1">
    <location>
        <begin position="1"/>
        <end position="26"/>
    </location>
</feature>
<dbReference type="eggNOG" id="COG0593">
    <property type="taxonomic scope" value="Bacteria"/>
</dbReference>